<comment type="caution">
    <text evidence="2">The sequence shown here is derived from an EMBL/GenBank/DDBJ whole genome shotgun (WGS) entry which is preliminary data.</text>
</comment>
<dbReference type="Gene3D" id="3.10.450.50">
    <property type="match status" value="1"/>
</dbReference>
<dbReference type="STRING" id="1888892.BFL28_13760"/>
<dbReference type="SUPFAM" id="SSF54427">
    <property type="entry name" value="NTF2-like"/>
    <property type="match status" value="1"/>
</dbReference>
<dbReference type="InterPro" id="IPR032710">
    <property type="entry name" value="NTF2-like_dom_sf"/>
</dbReference>
<name>A0A1E3LXI4_9SPHN</name>
<organism evidence="2 3">
    <name type="scientific">Sphingomonas turrisvirgatae</name>
    <dbReference type="NCBI Taxonomy" id="1888892"/>
    <lineage>
        <taxon>Bacteria</taxon>
        <taxon>Pseudomonadati</taxon>
        <taxon>Pseudomonadota</taxon>
        <taxon>Alphaproteobacteria</taxon>
        <taxon>Sphingomonadales</taxon>
        <taxon>Sphingomonadaceae</taxon>
        <taxon>Sphingomonas</taxon>
    </lineage>
</organism>
<dbReference type="RefSeq" id="WP_069319875.1">
    <property type="nucleotide sequence ID" value="NZ_MDDS01000014.1"/>
</dbReference>
<dbReference type="EMBL" id="MDDS01000014">
    <property type="protein sequence ID" value="ODP38443.1"/>
    <property type="molecule type" value="Genomic_DNA"/>
</dbReference>
<accession>A0A1E3LXI4</accession>
<dbReference type="OrthoDB" id="2860904at2"/>
<dbReference type="Proteomes" id="UP000094487">
    <property type="component" value="Unassembled WGS sequence"/>
</dbReference>
<keyword evidence="3" id="KW-1185">Reference proteome</keyword>
<protein>
    <recommendedName>
        <fullName evidence="1">SnoaL-like domain-containing protein</fullName>
    </recommendedName>
</protein>
<proteinExistence type="predicted"/>
<dbReference type="AlphaFoldDB" id="A0A1E3LXI4"/>
<sequence length="139" mass="15964">MTIDELLARETIRHTLALYNNAGDRGAVDEMMRCFTQDAVLELGDDRPEGWEAIRAYFKAILDSGLLGGTERRAARHYVTTSRIELDDTETAHGWSYFLLIRGDVILQTGMYIDRFRKTGDTWLLSSRRVKLEHDGLNR</sequence>
<feature type="domain" description="SnoaL-like" evidence="1">
    <location>
        <begin position="5"/>
        <end position="129"/>
    </location>
</feature>
<evidence type="ECO:0000313" key="2">
    <source>
        <dbReference type="EMBL" id="ODP38443.1"/>
    </source>
</evidence>
<evidence type="ECO:0000259" key="1">
    <source>
        <dbReference type="Pfam" id="PF13577"/>
    </source>
</evidence>
<dbReference type="InterPro" id="IPR037401">
    <property type="entry name" value="SnoaL-like"/>
</dbReference>
<gene>
    <name evidence="2" type="ORF">BFL28_13760</name>
</gene>
<reference evidence="2 3" key="1">
    <citation type="submission" date="2016-08" db="EMBL/GenBank/DDBJ databases">
        <title>Draft genome of the agarase producing Sphingomonas sp. MCT13.</title>
        <authorList>
            <person name="D'Andrea M.M."/>
            <person name="Rossolini G.M."/>
            <person name="Thaller M.C."/>
        </authorList>
    </citation>
    <scope>NUCLEOTIDE SEQUENCE [LARGE SCALE GENOMIC DNA]</scope>
    <source>
        <strain evidence="2 3">MCT13</strain>
    </source>
</reference>
<evidence type="ECO:0000313" key="3">
    <source>
        <dbReference type="Proteomes" id="UP000094487"/>
    </source>
</evidence>
<dbReference type="Pfam" id="PF13577">
    <property type="entry name" value="SnoaL_4"/>
    <property type="match status" value="1"/>
</dbReference>